<protein>
    <recommendedName>
        <fullName evidence="1">RNase H type-1 domain-containing protein</fullName>
    </recommendedName>
</protein>
<dbReference type="Proteomes" id="UP000594261">
    <property type="component" value="Chromosome 2"/>
</dbReference>
<name>A0A7N2KYQ4_QUELO</name>
<dbReference type="PANTHER" id="PTHR47723:SF19">
    <property type="entry name" value="POLYNUCLEOTIDYL TRANSFERASE, RIBONUCLEASE H-LIKE SUPERFAMILY PROTEIN"/>
    <property type="match status" value="1"/>
</dbReference>
<sequence length="205" mass="22106">MANLNFPRCGASGHSYLTPCLGSRLSFGSACTTALEWESVLSEGASSNVHRDALFRALEFQHCGLNPKLSGSRKVVRIRREKPQTGWVRLNTDGSAIGNPGRAGCGGHIRNDRGEWIEGFSRSLGSSNSFIAELYALRDGLILCSNMHLNAVDIQLDAKAIVHLITNPSDANLFAMPLLDDCTQVDMASHNIAQSALCISGSKFD</sequence>
<dbReference type="InterPro" id="IPR044730">
    <property type="entry name" value="RNase_H-like_dom_plant"/>
</dbReference>
<dbReference type="InterPro" id="IPR002156">
    <property type="entry name" value="RNaseH_domain"/>
</dbReference>
<dbReference type="SUPFAM" id="SSF53098">
    <property type="entry name" value="Ribonuclease H-like"/>
    <property type="match status" value="1"/>
</dbReference>
<dbReference type="EnsemblPlants" id="QL02p075356:mrna">
    <property type="protein sequence ID" value="QL02p075356:mrna"/>
    <property type="gene ID" value="QL02p075356"/>
</dbReference>
<dbReference type="PANTHER" id="PTHR47723">
    <property type="entry name" value="OS05G0353850 PROTEIN"/>
    <property type="match status" value="1"/>
</dbReference>
<feature type="domain" description="RNase H type-1" evidence="1">
    <location>
        <begin position="91"/>
        <end position="182"/>
    </location>
</feature>
<organism evidence="2 3">
    <name type="scientific">Quercus lobata</name>
    <name type="common">Valley oak</name>
    <dbReference type="NCBI Taxonomy" id="97700"/>
    <lineage>
        <taxon>Eukaryota</taxon>
        <taxon>Viridiplantae</taxon>
        <taxon>Streptophyta</taxon>
        <taxon>Embryophyta</taxon>
        <taxon>Tracheophyta</taxon>
        <taxon>Spermatophyta</taxon>
        <taxon>Magnoliopsida</taxon>
        <taxon>eudicotyledons</taxon>
        <taxon>Gunneridae</taxon>
        <taxon>Pentapetalae</taxon>
        <taxon>rosids</taxon>
        <taxon>fabids</taxon>
        <taxon>Fagales</taxon>
        <taxon>Fagaceae</taxon>
        <taxon>Quercus</taxon>
    </lineage>
</organism>
<accession>A0A7N2KYQ4</accession>
<dbReference type="InterPro" id="IPR012337">
    <property type="entry name" value="RNaseH-like_sf"/>
</dbReference>
<dbReference type="Gramene" id="QL02p075356:mrna">
    <property type="protein sequence ID" value="QL02p075356:mrna"/>
    <property type="gene ID" value="QL02p075356"/>
</dbReference>
<evidence type="ECO:0000313" key="2">
    <source>
        <dbReference type="EnsemblPlants" id="QL02p075356:mrna"/>
    </source>
</evidence>
<dbReference type="InterPro" id="IPR053151">
    <property type="entry name" value="RNase_H-like"/>
</dbReference>
<reference evidence="3" key="1">
    <citation type="journal article" date="2016" name="G3 (Bethesda)">
        <title>First Draft Assembly and Annotation of the Genome of a California Endemic Oak Quercus lobata Nee (Fagaceae).</title>
        <authorList>
            <person name="Sork V.L."/>
            <person name="Fitz-Gibbon S.T."/>
            <person name="Puiu D."/>
            <person name="Crepeau M."/>
            <person name="Gugger P.F."/>
            <person name="Sherman R."/>
            <person name="Stevens K."/>
            <person name="Langley C.H."/>
            <person name="Pellegrini M."/>
            <person name="Salzberg S.L."/>
        </authorList>
    </citation>
    <scope>NUCLEOTIDE SEQUENCE [LARGE SCALE GENOMIC DNA]</scope>
    <source>
        <strain evidence="3">cv. SW786</strain>
    </source>
</reference>
<reference evidence="2" key="2">
    <citation type="submission" date="2021-01" db="UniProtKB">
        <authorList>
            <consortium name="EnsemblPlants"/>
        </authorList>
    </citation>
    <scope>IDENTIFICATION</scope>
</reference>
<evidence type="ECO:0000259" key="1">
    <source>
        <dbReference type="Pfam" id="PF13456"/>
    </source>
</evidence>
<dbReference type="InParanoid" id="A0A7N2KYQ4"/>
<dbReference type="Gene3D" id="3.30.420.10">
    <property type="entry name" value="Ribonuclease H-like superfamily/Ribonuclease H"/>
    <property type="match status" value="1"/>
</dbReference>
<dbReference type="CDD" id="cd06222">
    <property type="entry name" value="RNase_H_like"/>
    <property type="match status" value="1"/>
</dbReference>
<dbReference type="GO" id="GO:0003676">
    <property type="term" value="F:nucleic acid binding"/>
    <property type="evidence" value="ECO:0007669"/>
    <property type="project" value="InterPro"/>
</dbReference>
<dbReference type="AlphaFoldDB" id="A0A7N2KYQ4"/>
<dbReference type="GO" id="GO:0004523">
    <property type="term" value="F:RNA-DNA hybrid ribonuclease activity"/>
    <property type="evidence" value="ECO:0007669"/>
    <property type="project" value="InterPro"/>
</dbReference>
<dbReference type="InterPro" id="IPR036397">
    <property type="entry name" value="RNaseH_sf"/>
</dbReference>
<proteinExistence type="predicted"/>
<evidence type="ECO:0000313" key="3">
    <source>
        <dbReference type="Proteomes" id="UP000594261"/>
    </source>
</evidence>
<dbReference type="Pfam" id="PF13456">
    <property type="entry name" value="RVT_3"/>
    <property type="match status" value="1"/>
</dbReference>
<keyword evidence="3" id="KW-1185">Reference proteome</keyword>